<dbReference type="SMART" id="SM00051">
    <property type="entry name" value="DSL"/>
    <property type="match status" value="1"/>
</dbReference>
<keyword evidence="10" id="KW-0325">Glycoprotein</keyword>
<dbReference type="PANTHER" id="PTHR24049:SF22">
    <property type="entry name" value="DROSOPHILA CRUMBS HOMOLOG"/>
    <property type="match status" value="1"/>
</dbReference>
<dbReference type="Pfam" id="PF00008">
    <property type="entry name" value="EGF"/>
    <property type="match status" value="6"/>
</dbReference>
<dbReference type="InterPro" id="IPR051022">
    <property type="entry name" value="Notch_Cell-Fate_Det"/>
</dbReference>
<dbReference type="Gene3D" id="2.10.25.140">
    <property type="match status" value="1"/>
</dbReference>
<dbReference type="InterPro" id="IPR000742">
    <property type="entry name" value="EGF"/>
</dbReference>
<feature type="disulfide bond" evidence="11">
    <location>
        <begin position="463"/>
        <end position="472"/>
    </location>
</feature>
<dbReference type="OMA" id="FHEGEYC"/>
<evidence type="ECO:0000256" key="13">
    <source>
        <dbReference type="RuleBase" id="RU280815"/>
    </source>
</evidence>
<dbReference type="OrthoDB" id="430340at2759"/>
<feature type="disulfide bond" evidence="12">
    <location>
        <begin position="163"/>
        <end position="172"/>
    </location>
</feature>
<accession>A0A914BM48</accession>
<dbReference type="PROSITE" id="PS01186">
    <property type="entry name" value="EGF_2"/>
    <property type="match status" value="10"/>
</dbReference>
<feature type="disulfide bond" evidence="11">
    <location>
        <begin position="606"/>
        <end position="615"/>
    </location>
</feature>
<dbReference type="SUPFAM" id="SSF57184">
    <property type="entry name" value="Growth factor receptor domain"/>
    <property type="match status" value="2"/>
</dbReference>
<evidence type="ECO:0000313" key="17">
    <source>
        <dbReference type="EnsemblMetazoa" id="XP_038077194.1"/>
    </source>
</evidence>
<feature type="domain" description="EGF-like" evidence="15">
    <location>
        <begin position="578"/>
        <end position="616"/>
    </location>
</feature>
<dbReference type="RefSeq" id="XP_038077194.1">
    <property type="nucleotide sequence ID" value="XM_038221266.1"/>
</dbReference>
<feature type="domain" description="EGF-like" evidence="15">
    <location>
        <begin position="475"/>
        <end position="511"/>
    </location>
</feature>
<dbReference type="PROSITE" id="PS00022">
    <property type="entry name" value="EGF_1"/>
    <property type="match status" value="12"/>
</dbReference>
<dbReference type="GO" id="GO:0005509">
    <property type="term" value="F:calcium ion binding"/>
    <property type="evidence" value="ECO:0007669"/>
    <property type="project" value="InterPro"/>
</dbReference>
<dbReference type="GO" id="GO:0030154">
    <property type="term" value="P:cell differentiation"/>
    <property type="evidence" value="ECO:0007669"/>
    <property type="project" value="UniProtKB-KW"/>
</dbReference>
<evidence type="ECO:0000256" key="5">
    <source>
        <dbReference type="ARBA" id="ARBA00022729"/>
    </source>
</evidence>
<evidence type="ECO:0000259" key="15">
    <source>
        <dbReference type="PROSITE" id="PS50026"/>
    </source>
</evidence>
<dbReference type="Pfam" id="PF12661">
    <property type="entry name" value="hEGF"/>
    <property type="match status" value="4"/>
</dbReference>
<keyword evidence="3" id="KW-0964">Secreted</keyword>
<evidence type="ECO:0000256" key="6">
    <source>
        <dbReference type="ARBA" id="ARBA00022737"/>
    </source>
</evidence>
<dbReference type="FunFam" id="2.10.25.10:FF:000109">
    <property type="entry name" value="Notch homolog 4, [Drosophila]"/>
    <property type="match status" value="2"/>
</dbReference>
<feature type="domain" description="EGF-like" evidence="15">
    <location>
        <begin position="209"/>
        <end position="245"/>
    </location>
</feature>
<reference evidence="17" key="1">
    <citation type="submission" date="2022-11" db="UniProtKB">
        <authorList>
            <consortium name="EnsemblMetazoa"/>
        </authorList>
    </citation>
    <scope>IDENTIFICATION</scope>
</reference>
<name>A0A914BM48_PATMI</name>
<dbReference type="SMART" id="SM00179">
    <property type="entry name" value="EGF_CA"/>
    <property type="match status" value="14"/>
</dbReference>
<evidence type="ECO:0000256" key="3">
    <source>
        <dbReference type="ARBA" id="ARBA00022525"/>
    </source>
</evidence>
<dbReference type="InterPro" id="IPR000152">
    <property type="entry name" value="EGF-type_Asp/Asn_hydroxyl_site"/>
</dbReference>
<feature type="disulfide bond" evidence="11">
    <location>
        <begin position="713"/>
        <end position="723"/>
    </location>
</feature>
<keyword evidence="7" id="KW-0221">Differentiation</keyword>
<evidence type="ECO:0000256" key="12">
    <source>
        <dbReference type="PROSITE-ProRule" id="PRU00377"/>
    </source>
</evidence>
<dbReference type="InterPro" id="IPR001881">
    <property type="entry name" value="EGF-like_Ca-bd_dom"/>
</dbReference>
<dbReference type="InterPro" id="IPR013032">
    <property type="entry name" value="EGF-like_CS"/>
</dbReference>
<evidence type="ECO:0000256" key="9">
    <source>
        <dbReference type="ARBA" id="ARBA00023157"/>
    </source>
</evidence>
<keyword evidence="18" id="KW-1185">Reference proteome</keyword>
<evidence type="ECO:0000259" key="16">
    <source>
        <dbReference type="PROSITE" id="PS51051"/>
    </source>
</evidence>
<dbReference type="GO" id="GO:0045197">
    <property type="term" value="P:establishment or maintenance of epithelial cell apical/basal polarity"/>
    <property type="evidence" value="ECO:0007669"/>
    <property type="project" value="TreeGrafter"/>
</dbReference>
<feature type="disulfide bond" evidence="11">
    <location>
        <begin position="734"/>
        <end position="743"/>
    </location>
</feature>
<dbReference type="PROSITE" id="PS50026">
    <property type="entry name" value="EGF_3"/>
    <property type="match status" value="13"/>
</dbReference>
<evidence type="ECO:0000256" key="7">
    <source>
        <dbReference type="ARBA" id="ARBA00022782"/>
    </source>
</evidence>
<dbReference type="PRINTS" id="PR00010">
    <property type="entry name" value="EGFBLOOD"/>
</dbReference>
<keyword evidence="8" id="KW-0832">Ubl conjugation</keyword>
<dbReference type="FunFam" id="2.10.25.10:FF:000045">
    <property type="entry name" value="Slit guidance ligand 2"/>
    <property type="match status" value="1"/>
</dbReference>
<dbReference type="InterPro" id="IPR009030">
    <property type="entry name" value="Growth_fac_rcpt_cys_sf"/>
</dbReference>
<comment type="caution">
    <text evidence="11">Lacks conserved residue(s) required for the propagation of feature annotation.</text>
</comment>
<dbReference type="FunFam" id="2.10.25.140:FF:000001">
    <property type="entry name" value="Delta-like protein"/>
    <property type="match status" value="1"/>
</dbReference>
<dbReference type="PROSITE" id="PS51051">
    <property type="entry name" value="DSL"/>
    <property type="match status" value="1"/>
</dbReference>
<feature type="domain" description="EGF-like" evidence="15">
    <location>
        <begin position="399"/>
        <end position="435"/>
    </location>
</feature>
<dbReference type="GO" id="GO:0007399">
    <property type="term" value="P:nervous system development"/>
    <property type="evidence" value="ECO:0007669"/>
    <property type="project" value="UniProtKB-ARBA"/>
</dbReference>
<keyword evidence="5 13" id="KW-0732">Signal</keyword>
<dbReference type="Proteomes" id="UP000887568">
    <property type="component" value="Unplaced"/>
</dbReference>
<feature type="disulfide bond" evidence="11">
    <location>
        <begin position="235"/>
        <end position="244"/>
    </location>
</feature>
<evidence type="ECO:0000256" key="14">
    <source>
        <dbReference type="SAM" id="Phobius"/>
    </source>
</evidence>
<evidence type="ECO:0000256" key="10">
    <source>
        <dbReference type="ARBA" id="ARBA00023180"/>
    </source>
</evidence>
<comment type="subcellular location">
    <subcellularLocation>
        <location evidence="13">Membrane</location>
        <topology evidence="13">Single-pass type I membrane protein</topology>
    </subcellularLocation>
    <subcellularLocation>
        <location evidence="1">Secreted</location>
    </subcellularLocation>
</comment>
<feature type="disulfide bond" evidence="11">
    <location>
        <begin position="587"/>
        <end position="604"/>
    </location>
</feature>
<dbReference type="FunFam" id="2.10.25.10:FF:000327">
    <property type="entry name" value="neurogenic locus notch homolog protein 4"/>
    <property type="match status" value="1"/>
</dbReference>
<feature type="domain" description="EGF-like" evidence="15">
    <location>
        <begin position="285"/>
        <end position="321"/>
    </location>
</feature>
<dbReference type="SMART" id="SM00181">
    <property type="entry name" value="EGF"/>
    <property type="match status" value="14"/>
</dbReference>
<sequence length="1018" mass="112289">MVGACQFVSVHSSANVEFKFLRWSNPDHSDSGGGCCDSSWGNCNACDNYFIVCLDDDVPGNDDFNDCGIASIETEVISDDEFDFPSTIPNNIPNPKLIPVMSWQRQMRVKLRVQDEDFLGEELVDEDFLNIDQASSPSQSSAQWQNYRMGTHADFTFQVRIYCNTNYFTPDCSVYCIPTDNQNGHYTCDSTTGDKICQDGWEGVDCNEDIDECQTGPCLHDATCHNGMNQFSCFCTGGWTGDRCEVDVNQCAVNPCRNNGTCNDFLGFFNCSCDPAYLYLNDLCDIDYCADQPCLNGSTCIVHDSNFSCSCAMGFEGELCHVDINECAGAPCANGGNCTDGLGWFNCTCPLGYEGELCQIDINECQSSPCSNSSTCEDLVNRFHCHCPLGFEGALCLDEIDECSPNPCQNNATCSDFLGYFECNCSMGFFGDLCQVDIDYCINQTCANNGTCVDRLDGFHCLCEKGYKGAMCDVEIDECANDPCMHNGTCHDFIGFYRCSCVEGYDGDSCEQEIDECRSSPCKNDSTCIDRLDGFDCQCAAGFEGTLCDIDTDECQSFPCYDNETCIDVVNGFRCVDGKDMCEQHVCQNNATCLDDDRGTGYSCYCPPGYHGQLCQINTDECVSSPCLHDGTCEDRVNAFDCHCAPGYEGLRCENETDECTSSPCEYGRCVDLVNGFECACTVECQNGYCDAGVCRCTEGYEGEDCSVLIDYCSSSPCAKGTCVPLFDSFRCECDPFHEGEYCEKMIENPCSLSPCNGNGQCSLSADKNDGYQCTCNDDFYGEKCDKALKVYGCVVFIVGTLTDLADFETHMANLLKLLLTSEYARSSKNITVDVVKTEDYVESSTGDPLTRVTYVVWSSEDFLPKTEVEKAVDEAPPSQVNEELGYGVFKGKAEPKPQNNPNWAASHWYVIVIVILITVAVVVGLVAFRMKHTRRILHITRKSERLEMDDELQDDGHFNVLAEADYEEVGNQTANGSANASDYEIPSCVKEDMGEYAETAVDNIYSETPDVWKPSTN</sequence>
<protein>
    <recommendedName>
        <fullName evidence="13">Delta-like protein</fullName>
    </recommendedName>
</protein>
<dbReference type="GeneID" id="119745042"/>
<dbReference type="Pfam" id="PF01414">
    <property type="entry name" value="DSL"/>
    <property type="match status" value="1"/>
</dbReference>
<evidence type="ECO:0000256" key="11">
    <source>
        <dbReference type="PROSITE-ProRule" id="PRU00076"/>
    </source>
</evidence>
<dbReference type="Pfam" id="PF07645">
    <property type="entry name" value="EGF_CA"/>
    <property type="match status" value="1"/>
</dbReference>
<comment type="function">
    <text evidence="13">Putative Notch ligand involved in the mediation of Notch signaling.</text>
</comment>
<feature type="disulfide bond" evidence="11">
    <location>
        <begin position="311"/>
        <end position="320"/>
    </location>
</feature>
<feature type="disulfide bond" evidence="11">
    <location>
        <begin position="425"/>
        <end position="434"/>
    </location>
</feature>
<keyword evidence="13 14" id="KW-1133">Transmembrane helix</keyword>
<feature type="domain" description="EGF-like" evidence="15">
    <location>
        <begin position="361"/>
        <end position="397"/>
    </location>
</feature>
<feature type="domain" description="EGF-like" evidence="15">
    <location>
        <begin position="437"/>
        <end position="473"/>
    </location>
</feature>
<dbReference type="InterPro" id="IPR049883">
    <property type="entry name" value="NOTCH1_EGF-like"/>
</dbReference>
<keyword evidence="9 11" id="KW-1015">Disulfide bond</keyword>
<feature type="disulfide bond" evidence="11">
    <location>
        <begin position="644"/>
        <end position="653"/>
    </location>
</feature>
<feature type="transmembrane region" description="Helical" evidence="14">
    <location>
        <begin position="909"/>
        <end position="929"/>
    </location>
</feature>
<evidence type="ECO:0000256" key="1">
    <source>
        <dbReference type="ARBA" id="ARBA00004613"/>
    </source>
</evidence>
<feature type="disulfide bond" evidence="11">
    <location>
        <begin position="387"/>
        <end position="396"/>
    </location>
</feature>
<feature type="disulfide bond" evidence="11">
    <location>
        <begin position="349"/>
        <end position="358"/>
    </location>
</feature>
<dbReference type="FunFam" id="2.10.25.10:FF:000031">
    <property type="entry name" value="neurogenic locus notch homolog protein 3"/>
    <property type="match status" value="1"/>
</dbReference>
<dbReference type="SUPFAM" id="SSF57196">
    <property type="entry name" value="EGF/Laminin"/>
    <property type="match status" value="8"/>
</dbReference>
<dbReference type="PANTHER" id="PTHR24049">
    <property type="entry name" value="CRUMBS FAMILY MEMBER"/>
    <property type="match status" value="1"/>
</dbReference>
<dbReference type="InterPro" id="IPR001774">
    <property type="entry name" value="DSL"/>
</dbReference>
<evidence type="ECO:0000256" key="4">
    <source>
        <dbReference type="ARBA" id="ARBA00022536"/>
    </source>
</evidence>
<organism evidence="17 18">
    <name type="scientific">Patiria miniata</name>
    <name type="common">Bat star</name>
    <name type="synonym">Asterina miniata</name>
    <dbReference type="NCBI Taxonomy" id="46514"/>
    <lineage>
        <taxon>Eukaryota</taxon>
        <taxon>Metazoa</taxon>
        <taxon>Echinodermata</taxon>
        <taxon>Eleutherozoa</taxon>
        <taxon>Asterozoa</taxon>
        <taxon>Asteroidea</taxon>
        <taxon>Valvatacea</taxon>
        <taxon>Valvatida</taxon>
        <taxon>Asterinidae</taxon>
        <taxon>Patiria</taxon>
    </lineage>
</organism>
<keyword evidence="13 14" id="KW-0812">Transmembrane</keyword>
<proteinExistence type="predicted"/>
<keyword evidence="2 13" id="KW-0217">Developmental protein</keyword>
<keyword evidence="13 14" id="KW-0472">Membrane</keyword>
<feature type="domain" description="EGF-like" evidence="15">
    <location>
        <begin position="323"/>
        <end position="359"/>
    </location>
</feature>
<dbReference type="PRINTS" id="PR01983">
    <property type="entry name" value="NOTCH"/>
</dbReference>
<feature type="disulfide bond" evidence="11">
    <location>
        <begin position="776"/>
        <end position="785"/>
    </location>
</feature>
<feature type="domain" description="EGF-like" evidence="15">
    <location>
        <begin position="513"/>
        <end position="549"/>
    </location>
</feature>
<keyword evidence="4 11" id="KW-0245">EGF-like domain</keyword>
<dbReference type="FunFam" id="2.10.25.10:FF:000472">
    <property type="entry name" value="Uncharacterized protein, isoform A"/>
    <property type="match status" value="2"/>
</dbReference>
<evidence type="ECO:0000313" key="18">
    <source>
        <dbReference type="Proteomes" id="UP000887568"/>
    </source>
</evidence>
<feature type="domain" description="EGF-like" evidence="15">
    <location>
        <begin position="618"/>
        <end position="654"/>
    </location>
</feature>
<feature type="disulfide bond" evidence="12">
    <location>
        <begin position="197"/>
        <end position="206"/>
    </location>
</feature>
<dbReference type="GO" id="GO:0005576">
    <property type="term" value="C:extracellular region"/>
    <property type="evidence" value="ECO:0007669"/>
    <property type="project" value="UniProtKB-SubCell"/>
</dbReference>
<dbReference type="InterPro" id="IPR018097">
    <property type="entry name" value="EGF_Ca-bd_CS"/>
</dbReference>
<dbReference type="AlphaFoldDB" id="A0A914BM48"/>
<dbReference type="FunFam" id="2.10.25.10:FF:000143">
    <property type="entry name" value="Protein crumbs 1"/>
    <property type="match status" value="2"/>
</dbReference>
<dbReference type="GO" id="GO:0007154">
    <property type="term" value="P:cell communication"/>
    <property type="evidence" value="ECO:0007669"/>
    <property type="project" value="InterPro"/>
</dbReference>
<feature type="domain" description="EGF-like" evidence="15">
    <location>
        <begin position="747"/>
        <end position="786"/>
    </location>
</feature>
<dbReference type="GO" id="GO:0032991">
    <property type="term" value="C:protein-containing complex"/>
    <property type="evidence" value="ECO:0007669"/>
    <property type="project" value="TreeGrafter"/>
</dbReference>
<dbReference type="GO" id="GO:0007157">
    <property type="term" value="P:heterophilic cell-cell adhesion via plasma membrane cell adhesion molecules"/>
    <property type="evidence" value="ECO:0007669"/>
    <property type="project" value="TreeGrafter"/>
</dbReference>
<dbReference type="GO" id="GO:0005886">
    <property type="term" value="C:plasma membrane"/>
    <property type="evidence" value="ECO:0007669"/>
    <property type="project" value="TreeGrafter"/>
</dbReference>
<feature type="disulfide bond" evidence="11">
    <location>
        <begin position="501"/>
        <end position="510"/>
    </location>
</feature>
<dbReference type="Gene3D" id="2.60.40.3510">
    <property type="match status" value="1"/>
</dbReference>
<dbReference type="PROSITE" id="PS00010">
    <property type="entry name" value="ASX_HYDROXYL"/>
    <property type="match status" value="9"/>
</dbReference>
<keyword evidence="6 13" id="KW-0677">Repeat</keyword>
<dbReference type="Gene3D" id="2.10.25.10">
    <property type="entry name" value="Laminin"/>
    <property type="match status" value="14"/>
</dbReference>
<dbReference type="FunFam" id="2.10.25.10:FF:000123">
    <property type="entry name" value="Crumbs homolog 1 (Drosophila)"/>
    <property type="match status" value="1"/>
</dbReference>
<dbReference type="CDD" id="cd00054">
    <property type="entry name" value="EGF_CA"/>
    <property type="match status" value="10"/>
</dbReference>
<dbReference type="PROSITE" id="PS01187">
    <property type="entry name" value="EGF_CA"/>
    <property type="match status" value="2"/>
</dbReference>
<dbReference type="EnsemblMetazoa" id="XM_038221266.1">
    <property type="protein sequence ID" value="XP_038077194.1"/>
    <property type="gene ID" value="LOC119745042"/>
</dbReference>
<dbReference type="Pfam" id="PF23106">
    <property type="entry name" value="EGF_Teneurin"/>
    <property type="match status" value="1"/>
</dbReference>
<feature type="disulfide bond" evidence="12">
    <location>
        <begin position="176"/>
        <end position="188"/>
    </location>
</feature>
<evidence type="ECO:0000256" key="8">
    <source>
        <dbReference type="ARBA" id="ARBA00022843"/>
    </source>
</evidence>
<feature type="domain" description="EGF-like" evidence="15">
    <location>
        <begin position="247"/>
        <end position="283"/>
    </location>
</feature>
<feature type="domain" description="EGF-like" evidence="15">
    <location>
        <begin position="709"/>
        <end position="744"/>
    </location>
</feature>
<feature type="domain" description="DSL" evidence="16">
    <location>
        <begin position="161"/>
        <end position="206"/>
    </location>
</feature>
<evidence type="ECO:0000256" key="2">
    <source>
        <dbReference type="ARBA" id="ARBA00022473"/>
    </source>
</evidence>
<feature type="disulfide bond" evidence="11">
    <location>
        <begin position="539"/>
        <end position="548"/>
    </location>
</feature>